<dbReference type="InterPro" id="IPR053301">
    <property type="entry name" value="F-box_motif"/>
</dbReference>
<dbReference type="InterPro" id="IPR006597">
    <property type="entry name" value="Sel1-like"/>
</dbReference>
<feature type="region of interest" description="Disordered" evidence="1">
    <location>
        <begin position="28"/>
        <end position="58"/>
    </location>
</feature>
<evidence type="ECO:0000313" key="3">
    <source>
        <dbReference type="Proteomes" id="UP001318860"/>
    </source>
</evidence>
<proteinExistence type="predicted"/>
<feature type="compositionally biased region" description="Polar residues" evidence="1">
    <location>
        <begin position="30"/>
        <end position="43"/>
    </location>
</feature>
<dbReference type="Gene3D" id="1.25.40.10">
    <property type="entry name" value="Tetratricopeptide repeat domain"/>
    <property type="match status" value="1"/>
</dbReference>
<name>A0ABR0XMI9_REHGL</name>
<reference evidence="2 3" key="1">
    <citation type="journal article" date="2021" name="Comput. Struct. Biotechnol. J.">
        <title>De novo genome assembly of the potent medicinal plant Rehmannia glutinosa using nanopore technology.</title>
        <authorList>
            <person name="Ma L."/>
            <person name="Dong C."/>
            <person name="Song C."/>
            <person name="Wang X."/>
            <person name="Zheng X."/>
            <person name="Niu Y."/>
            <person name="Chen S."/>
            <person name="Feng W."/>
        </authorList>
    </citation>
    <scope>NUCLEOTIDE SEQUENCE [LARGE SCALE GENOMIC DNA]</scope>
    <source>
        <strain evidence="2">DH-2019</strain>
    </source>
</reference>
<organism evidence="2 3">
    <name type="scientific">Rehmannia glutinosa</name>
    <name type="common">Chinese foxglove</name>
    <dbReference type="NCBI Taxonomy" id="99300"/>
    <lineage>
        <taxon>Eukaryota</taxon>
        <taxon>Viridiplantae</taxon>
        <taxon>Streptophyta</taxon>
        <taxon>Embryophyta</taxon>
        <taxon>Tracheophyta</taxon>
        <taxon>Spermatophyta</taxon>
        <taxon>Magnoliopsida</taxon>
        <taxon>eudicotyledons</taxon>
        <taxon>Gunneridae</taxon>
        <taxon>Pentapetalae</taxon>
        <taxon>asterids</taxon>
        <taxon>lamiids</taxon>
        <taxon>Lamiales</taxon>
        <taxon>Orobanchaceae</taxon>
        <taxon>Rehmannieae</taxon>
        <taxon>Rehmannia</taxon>
    </lineage>
</organism>
<dbReference type="SMART" id="SM00671">
    <property type="entry name" value="SEL1"/>
    <property type="match status" value="3"/>
</dbReference>
<evidence type="ECO:0000256" key="1">
    <source>
        <dbReference type="SAM" id="MobiDB-lite"/>
    </source>
</evidence>
<dbReference type="Proteomes" id="UP001318860">
    <property type="component" value="Unassembled WGS sequence"/>
</dbReference>
<dbReference type="Pfam" id="PF08238">
    <property type="entry name" value="Sel1"/>
    <property type="match status" value="3"/>
</dbReference>
<dbReference type="SUPFAM" id="SSF81901">
    <property type="entry name" value="HCP-like"/>
    <property type="match status" value="1"/>
</dbReference>
<comment type="caution">
    <text evidence="2">The sequence shown here is derived from an EMBL/GenBank/DDBJ whole genome shotgun (WGS) entry which is preliminary data.</text>
</comment>
<protein>
    <submittedName>
        <fullName evidence="2">Uncharacterized protein</fullName>
    </submittedName>
</protein>
<dbReference type="InterPro" id="IPR011990">
    <property type="entry name" value="TPR-like_helical_dom_sf"/>
</dbReference>
<sequence length="277" mass="31066">MKHKSWICKSDSPHFKALPFIKKHHDFPNSAKSSKTRASYLNSTEKHQSSSPSSSSPDFSALPYDVLGEDCGVIHAAELAGSFTRVQSVEDALKPLREAMVLLMWGKRFKHGRGGVQANLSKALDSFLKGAARGSTLSMVDAGLIYWEMGKKEEAIAWYRRAAKLGDPAAQCNLAISILQDYTEPTVPTGYQKSHFQSTREILYSKMRLLMKIFRKYTIISLSLFSRTNPCSPVQRAKGGYVRAMYNTSLCYSLGEGLWRSHSLARKWMKRANGLWS</sequence>
<accession>A0ABR0XMI9</accession>
<dbReference type="EMBL" id="JABTTQ020000003">
    <property type="protein sequence ID" value="KAK6160231.1"/>
    <property type="molecule type" value="Genomic_DNA"/>
</dbReference>
<keyword evidence="3" id="KW-1185">Reference proteome</keyword>
<dbReference type="PANTHER" id="PTHR45088">
    <property type="entry name" value="OSJNBA0022H21.17 PROTEIN"/>
    <property type="match status" value="1"/>
</dbReference>
<gene>
    <name evidence="2" type="ORF">DH2020_003612</name>
</gene>
<evidence type="ECO:0000313" key="2">
    <source>
        <dbReference type="EMBL" id="KAK6160231.1"/>
    </source>
</evidence>
<dbReference type="PANTHER" id="PTHR45088:SF1">
    <property type="entry name" value="OS04G0476000 PROTEIN"/>
    <property type="match status" value="1"/>
</dbReference>